<dbReference type="InterPro" id="IPR056238">
    <property type="entry name" value="YunG-like"/>
</dbReference>
<dbReference type="Proteomes" id="UP000050272">
    <property type="component" value="Unassembled WGS sequence"/>
</dbReference>
<keyword evidence="2" id="KW-1185">Reference proteome</keyword>
<dbReference type="EMBL" id="LGYN01000027">
    <property type="protein sequence ID" value="KPN13333.1"/>
    <property type="molecule type" value="Genomic_DNA"/>
</dbReference>
<gene>
    <name evidence="1" type="ORF">AKG37_13420</name>
</gene>
<reference evidence="1 2" key="1">
    <citation type="submission" date="2015-07" db="EMBL/GenBank/DDBJ databases">
        <title>Bacillus zhangzhouensis sp. nov. and Bacillus nanhaiticus sp. nov.</title>
        <authorList>
            <person name="Liu Y."/>
            <person name="Lai Q."/>
            <person name="Shao Z."/>
        </authorList>
    </citation>
    <scope>NUCLEOTIDE SEQUENCE [LARGE SCALE GENOMIC DNA]</scope>
    <source>
        <strain evidence="1 2">NH7I_1</strain>
    </source>
</reference>
<evidence type="ECO:0000313" key="2">
    <source>
        <dbReference type="Proteomes" id="UP000050272"/>
    </source>
</evidence>
<comment type="caution">
    <text evidence="1">The sequence shown here is derived from an EMBL/GenBank/DDBJ whole genome shotgun (WGS) entry which is preliminary data.</text>
</comment>
<evidence type="ECO:0008006" key="3">
    <source>
        <dbReference type="Google" id="ProtNLM"/>
    </source>
</evidence>
<evidence type="ECO:0000313" key="1">
    <source>
        <dbReference type="EMBL" id="KPN13333.1"/>
    </source>
</evidence>
<protein>
    <recommendedName>
        <fullName evidence="3">YunG</fullName>
    </recommendedName>
</protein>
<proteinExistence type="predicted"/>
<sequence>MMGLYTTDEIIDALFKAWSFQSSSKWSKDNPANGQCGVTALVVHDLLGGKINKTVLPSGWHFYNVVNGTRIDFTSSQFSEEIFYRDVPSNREEAFQDTNEEQYRYLKERVLDDLNYMHEENRP</sequence>
<accession>A0ABR5MR78</accession>
<name>A0ABR5MR78_9BACI</name>
<dbReference type="Pfam" id="PF24585">
    <property type="entry name" value="YunG"/>
    <property type="match status" value="1"/>
</dbReference>
<organism evidence="1 2">
    <name type="scientific">Bacillus australimaris</name>
    <dbReference type="NCBI Taxonomy" id="1326968"/>
    <lineage>
        <taxon>Bacteria</taxon>
        <taxon>Bacillati</taxon>
        <taxon>Bacillota</taxon>
        <taxon>Bacilli</taxon>
        <taxon>Bacillales</taxon>
        <taxon>Bacillaceae</taxon>
        <taxon>Bacillus</taxon>
    </lineage>
</organism>